<name>A0A844QM26_9HYPH</name>
<dbReference type="AlphaFoldDB" id="A0A844QM26"/>
<gene>
    <name evidence="5" type="ORF">GN330_16920</name>
</gene>
<keyword evidence="6" id="KW-1185">Reference proteome</keyword>
<evidence type="ECO:0000256" key="1">
    <source>
        <dbReference type="ARBA" id="ARBA00023015"/>
    </source>
</evidence>
<sequence>MHDMAQDPTPSTTVAGCLDGAPFLVRHPVHADLCDDVVRILGYRENGVALDNAVEMAPLAVPLILGFGEPFQIALGRAPASEDRYDSFTSGLYPGFVLMNSTGRAECIQIDFTPLGARRFFGIPMREIAQRMVHTVDLGDRDIVRLRDRLGAETDWRRRFGLVEAVLRRRLERARPQHGAVAWAYERILASQGTVRIGALARSLDCSRKHLNQRFHEEIGIGPKSTARMVRFNRALTMARFAEGPDWALIAADCGYADQAHLVREFRAFSGAPPSALPPFP</sequence>
<reference evidence="5 6" key="1">
    <citation type="submission" date="2019-12" db="EMBL/GenBank/DDBJ databases">
        <title>Nitratireductor arenosus sp. nov., Isolated from sea sand, Jeju island, South Korea.</title>
        <authorList>
            <person name="Kim W."/>
        </authorList>
    </citation>
    <scope>NUCLEOTIDE SEQUENCE [LARGE SCALE GENOMIC DNA]</scope>
    <source>
        <strain evidence="5 6">CAU 1489</strain>
    </source>
</reference>
<dbReference type="Proteomes" id="UP000463224">
    <property type="component" value="Unassembled WGS sequence"/>
</dbReference>
<proteinExistence type="predicted"/>
<evidence type="ECO:0000256" key="3">
    <source>
        <dbReference type="ARBA" id="ARBA00023163"/>
    </source>
</evidence>
<dbReference type="EMBL" id="WPHG01000004">
    <property type="protein sequence ID" value="MVA98931.1"/>
    <property type="molecule type" value="Genomic_DNA"/>
</dbReference>
<dbReference type="InterPro" id="IPR018060">
    <property type="entry name" value="HTH_AraC"/>
</dbReference>
<dbReference type="Pfam" id="PF12833">
    <property type="entry name" value="HTH_18"/>
    <property type="match status" value="1"/>
</dbReference>
<dbReference type="PROSITE" id="PS01124">
    <property type="entry name" value="HTH_ARAC_FAMILY_2"/>
    <property type="match status" value="1"/>
</dbReference>
<feature type="domain" description="HTH araC/xylS-type" evidence="4">
    <location>
        <begin position="178"/>
        <end position="280"/>
    </location>
</feature>
<evidence type="ECO:0000313" key="5">
    <source>
        <dbReference type="EMBL" id="MVA98931.1"/>
    </source>
</evidence>
<dbReference type="Gene3D" id="1.10.10.60">
    <property type="entry name" value="Homeodomain-like"/>
    <property type="match status" value="1"/>
</dbReference>
<evidence type="ECO:0000259" key="4">
    <source>
        <dbReference type="PROSITE" id="PS01124"/>
    </source>
</evidence>
<keyword evidence="3" id="KW-0804">Transcription</keyword>
<protein>
    <submittedName>
        <fullName evidence="5">Helix-turn-helix domain-containing protein</fullName>
    </submittedName>
</protein>
<dbReference type="PANTHER" id="PTHR46796">
    <property type="entry name" value="HTH-TYPE TRANSCRIPTIONAL ACTIVATOR RHAS-RELATED"/>
    <property type="match status" value="1"/>
</dbReference>
<dbReference type="SMART" id="SM00342">
    <property type="entry name" value="HTH_ARAC"/>
    <property type="match status" value="1"/>
</dbReference>
<dbReference type="InterPro" id="IPR050204">
    <property type="entry name" value="AraC_XylS_family_regulators"/>
</dbReference>
<accession>A0A844QM26</accession>
<dbReference type="PANTHER" id="PTHR46796:SF15">
    <property type="entry name" value="BLL1074 PROTEIN"/>
    <property type="match status" value="1"/>
</dbReference>
<evidence type="ECO:0000313" key="6">
    <source>
        <dbReference type="Proteomes" id="UP000463224"/>
    </source>
</evidence>
<keyword evidence="1" id="KW-0805">Transcription regulation</keyword>
<dbReference type="GO" id="GO:0003700">
    <property type="term" value="F:DNA-binding transcription factor activity"/>
    <property type="evidence" value="ECO:0007669"/>
    <property type="project" value="InterPro"/>
</dbReference>
<dbReference type="GO" id="GO:0043565">
    <property type="term" value="F:sequence-specific DNA binding"/>
    <property type="evidence" value="ECO:0007669"/>
    <property type="project" value="InterPro"/>
</dbReference>
<organism evidence="5 6">
    <name type="scientific">Nitratireductor arenosus</name>
    <dbReference type="NCBI Taxonomy" id="2682096"/>
    <lineage>
        <taxon>Bacteria</taxon>
        <taxon>Pseudomonadati</taxon>
        <taxon>Pseudomonadota</taxon>
        <taxon>Alphaproteobacteria</taxon>
        <taxon>Hyphomicrobiales</taxon>
        <taxon>Phyllobacteriaceae</taxon>
        <taxon>Nitratireductor</taxon>
    </lineage>
</organism>
<evidence type="ECO:0000256" key="2">
    <source>
        <dbReference type="ARBA" id="ARBA00023125"/>
    </source>
</evidence>
<comment type="caution">
    <text evidence="5">The sequence shown here is derived from an EMBL/GenBank/DDBJ whole genome shotgun (WGS) entry which is preliminary data.</text>
</comment>
<keyword evidence="2" id="KW-0238">DNA-binding</keyword>